<gene>
    <name evidence="8" type="ORF">BT96DRAFT_816210</name>
</gene>
<feature type="transmembrane region" description="Helical" evidence="6">
    <location>
        <begin position="147"/>
        <end position="169"/>
    </location>
</feature>
<keyword evidence="9" id="KW-1185">Reference proteome</keyword>
<feature type="transmembrane region" description="Helical" evidence="6">
    <location>
        <begin position="378"/>
        <end position="397"/>
    </location>
</feature>
<dbReference type="PANTHER" id="PTHR43791">
    <property type="entry name" value="PERMEASE-RELATED"/>
    <property type="match status" value="1"/>
</dbReference>
<dbReference type="InterPro" id="IPR036259">
    <property type="entry name" value="MFS_trans_sf"/>
</dbReference>
<feature type="transmembrane region" description="Helical" evidence="6">
    <location>
        <begin position="317"/>
        <end position="335"/>
    </location>
</feature>
<dbReference type="OrthoDB" id="2985014at2759"/>
<feature type="transmembrane region" description="Helical" evidence="6">
    <location>
        <begin position="87"/>
        <end position="105"/>
    </location>
</feature>
<evidence type="ECO:0000256" key="2">
    <source>
        <dbReference type="ARBA" id="ARBA00022448"/>
    </source>
</evidence>
<keyword evidence="5 6" id="KW-0472">Membrane</keyword>
<accession>A0A6A4HVR6</accession>
<dbReference type="InterPro" id="IPR020846">
    <property type="entry name" value="MFS_dom"/>
</dbReference>
<dbReference type="FunFam" id="1.20.1250.20:FF:000013">
    <property type="entry name" value="MFS general substrate transporter"/>
    <property type="match status" value="1"/>
</dbReference>
<evidence type="ECO:0000256" key="3">
    <source>
        <dbReference type="ARBA" id="ARBA00022692"/>
    </source>
</evidence>
<evidence type="ECO:0000259" key="7">
    <source>
        <dbReference type="PROSITE" id="PS50850"/>
    </source>
</evidence>
<dbReference type="FunFam" id="1.20.1250.20:FF:000057">
    <property type="entry name" value="MFS general substrate transporter"/>
    <property type="match status" value="1"/>
</dbReference>
<protein>
    <submittedName>
        <fullName evidence="8">MFS general substrate transporter</fullName>
    </submittedName>
</protein>
<proteinExistence type="predicted"/>
<dbReference type="GO" id="GO:0016020">
    <property type="term" value="C:membrane"/>
    <property type="evidence" value="ECO:0007669"/>
    <property type="project" value="UniProtKB-SubCell"/>
</dbReference>
<feature type="transmembrane region" description="Helical" evidence="6">
    <location>
        <begin position="12"/>
        <end position="31"/>
    </location>
</feature>
<feature type="transmembrane region" description="Helical" evidence="6">
    <location>
        <begin position="117"/>
        <end position="135"/>
    </location>
</feature>
<dbReference type="SUPFAM" id="SSF103473">
    <property type="entry name" value="MFS general substrate transporter"/>
    <property type="match status" value="1"/>
</dbReference>
<dbReference type="InterPro" id="IPR011701">
    <property type="entry name" value="MFS"/>
</dbReference>
<feature type="transmembrane region" description="Helical" evidence="6">
    <location>
        <begin position="409"/>
        <end position="431"/>
    </location>
</feature>
<sequence length="478" mass="52945">MDQVELRRLERLAVRRLDFTILPMMTMFYLLSFLDRSNIGNARIAGLQKDLGMTDKQYQICVTILYVPYICAEIPANLLLRKIGPRLLMPSLLTLWGFMVVLQGLVKSYPGLATVRAFLGLVEGPILPGIVLYLSSFYRKSELAFRVAVFISASSVRPSCSFCLLAAAIVNMDGIGGRPGWAWIFILERIFSCLMGILGFFLVPSTPQELRFLTSDQRELLIRRLARDKPSSNTTLDHFSFKEVLRSVKSPHVCLAFVIFYMTGTLLYGQALFLPSIVNGLGFSSNKTQLLSVGPYAAGFVVTLAGAFFSDRMQSRAIPTAAILCLAVAGLAIYLSTEGKFTRYGSLFLTVPGVYASIPCISAWMSNNSEPHYRRATSIALGFVATNAGGITSTWLFPTNEAPNYTKTTILNLTFAVLIIIGAGINALLLSHMNKQKIQRRDEILAPYNIDSDDSKGSEAVRAWMELGDRHPDFKYTL</sequence>
<dbReference type="PANTHER" id="PTHR43791:SF85">
    <property type="entry name" value="TRANSPORTER, PUTATIVE (AFU_ORTHOLOGUE AFUA_6G00710)-RELATED"/>
    <property type="match status" value="1"/>
</dbReference>
<keyword evidence="4 6" id="KW-1133">Transmembrane helix</keyword>
<evidence type="ECO:0000313" key="8">
    <source>
        <dbReference type="EMBL" id="KAE9402559.1"/>
    </source>
</evidence>
<dbReference type="PROSITE" id="PS50850">
    <property type="entry name" value="MFS"/>
    <property type="match status" value="1"/>
</dbReference>
<feature type="transmembrane region" description="Helical" evidence="6">
    <location>
        <begin position="293"/>
        <end position="310"/>
    </location>
</feature>
<evidence type="ECO:0000313" key="9">
    <source>
        <dbReference type="Proteomes" id="UP000799118"/>
    </source>
</evidence>
<feature type="transmembrane region" description="Helical" evidence="6">
    <location>
        <begin position="253"/>
        <end position="273"/>
    </location>
</feature>
<keyword evidence="3 6" id="KW-0812">Transmembrane</keyword>
<evidence type="ECO:0000256" key="5">
    <source>
        <dbReference type="ARBA" id="ARBA00023136"/>
    </source>
</evidence>
<reference evidence="8" key="1">
    <citation type="journal article" date="2019" name="Environ. Microbiol.">
        <title>Fungal ecological strategies reflected in gene transcription - a case study of two litter decomposers.</title>
        <authorList>
            <person name="Barbi F."/>
            <person name="Kohler A."/>
            <person name="Barry K."/>
            <person name="Baskaran P."/>
            <person name="Daum C."/>
            <person name="Fauchery L."/>
            <person name="Ihrmark K."/>
            <person name="Kuo A."/>
            <person name="LaButti K."/>
            <person name="Lipzen A."/>
            <person name="Morin E."/>
            <person name="Grigoriev I.V."/>
            <person name="Henrissat B."/>
            <person name="Lindahl B."/>
            <person name="Martin F."/>
        </authorList>
    </citation>
    <scope>NUCLEOTIDE SEQUENCE</scope>
    <source>
        <strain evidence="8">JB14</strain>
    </source>
</reference>
<feature type="transmembrane region" description="Helical" evidence="6">
    <location>
        <begin position="347"/>
        <end position="366"/>
    </location>
</feature>
<dbReference type="GO" id="GO:0022857">
    <property type="term" value="F:transmembrane transporter activity"/>
    <property type="evidence" value="ECO:0007669"/>
    <property type="project" value="InterPro"/>
</dbReference>
<dbReference type="Gene3D" id="1.20.1250.20">
    <property type="entry name" value="MFS general substrate transporter like domains"/>
    <property type="match status" value="2"/>
</dbReference>
<keyword evidence="2" id="KW-0813">Transport</keyword>
<dbReference type="Proteomes" id="UP000799118">
    <property type="component" value="Unassembled WGS sequence"/>
</dbReference>
<organism evidence="8 9">
    <name type="scientific">Gymnopus androsaceus JB14</name>
    <dbReference type="NCBI Taxonomy" id="1447944"/>
    <lineage>
        <taxon>Eukaryota</taxon>
        <taxon>Fungi</taxon>
        <taxon>Dikarya</taxon>
        <taxon>Basidiomycota</taxon>
        <taxon>Agaricomycotina</taxon>
        <taxon>Agaricomycetes</taxon>
        <taxon>Agaricomycetidae</taxon>
        <taxon>Agaricales</taxon>
        <taxon>Marasmiineae</taxon>
        <taxon>Omphalotaceae</taxon>
        <taxon>Gymnopus</taxon>
    </lineage>
</organism>
<evidence type="ECO:0000256" key="1">
    <source>
        <dbReference type="ARBA" id="ARBA00004141"/>
    </source>
</evidence>
<name>A0A6A4HVR6_9AGAR</name>
<evidence type="ECO:0000256" key="6">
    <source>
        <dbReference type="SAM" id="Phobius"/>
    </source>
</evidence>
<dbReference type="Pfam" id="PF07690">
    <property type="entry name" value="MFS_1"/>
    <property type="match status" value="1"/>
</dbReference>
<feature type="transmembrane region" description="Helical" evidence="6">
    <location>
        <begin position="181"/>
        <end position="203"/>
    </location>
</feature>
<comment type="subcellular location">
    <subcellularLocation>
        <location evidence="1">Membrane</location>
        <topology evidence="1">Multi-pass membrane protein</topology>
    </subcellularLocation>
</comment>
<dbReference type="EMBL" id="ML769433">
    <property type="protein sequence ID" value="KAE9402559.1"/>
    <property type="molecule type" value="Genomic_DNA"/>
</dbReference>
<feature type="domain" description="Major facilitator superfamily (MFS) profile" evidence="7">
    <location>
        <begin position="21"/>
        <end position="434"/>
    </location>
</feature>
<feature type="transmembrane region" description="Helical" evidence="6">
    <location>
        <begin position="57"/>
        <end position="80"/>
    </location>
</feature>
<dbReference type="AlphaFoldDB" id="A0A6A4HVR6"/>
<evidence type="ECO:0000256" key="4">
    <source>
        <dbReference type="ARBA" id="ARBA00022989"/>
    </source>
</evidence>